<dbReference type="Proteomes" id="UP000238348">
    <property type="component" value="Chromosome"/>
</dbReference>
<dbReference type="RefSeq" id="WP_104980427.1">
    <property type="nucleotide sequence ID" value="NZ_CP012673.1"/>
</dbReference>
<dbReference type="OrthoDB" id="67499at2"/>
<dbReference type="GO" id="GO:0005737">
    <property type="term" value="C:cytoplasm"/>
    <property type="evidence" value="ECO:0007669"/>
    <property type="project" value="TreeGrafter"/>
</dbReference>
<dbReference type="GO" id="GO:0009240">
    <property type="term" value="P:isopentenyl diphosphate biosynthetic process"/>
    <property type="evidence" value="ECO:0007669"/>
    <property type="project" value="TreeGrafter"/>
</dbReference>
<gene>
    <name evidence="2" type="ORF">SOCE26_032040</name>
</gene>
<dbReference type="EMBL" id="CP012673">
    <property type="protein sequence ID" value="AUX41781.1"/>
    <property type="molecule type" value="Genomic_DNA"/>
</dbReference>
<dbReference type="GO" id="GO:0016787">
    <property type="term" value="F:hydrolase activity"/>
    <property type="evidence" value="ECO:0007669"/>
    <property type="project" value="UniProtKB-KW"/>
</dbReference>
<dbReference type="CDD" id="cd04692">
    <property type="entry name" value="NUDIX_Hydrolase"/>
    <property type="match status" value="1"/>
</dbReference>
<dbReference type="PROSITE" id="PS51462">
    <property type="entry name" value="NUDIX"/>
    <property type="match status" value="1"/>
</dbReference>
<evidence type="ECO:0000259" key="1">
    <source>
        <dbReference type="PROSITE" id="PS51462"/>
    </source>
</evidence>
<reference evidence="2 3" key="1">
    <citation type="submission" date="2015-09" db="EMBL/GenBank/DDBJ databases">
        <title>Sorangium comparison.</title>
        <authorList>
            <person name="Zaburannyi N."/>
            <person name="Bunk B."/>
            <person name="Overmann J."/>
            <person name="Mueller R."/>
        </authorList>
    </citation>
    <scope>NUCLEOTIDE SEQUENCE [LARGE SCALE GENOMIC DNA]</scope>
    <source>
        <strain evidence="2 3">So ce26</strain>
    </source>
</reference>
<dbReference type="AlphaFoldDB" id="A0A2L0ER44"/>
<evidence type="ECO:0000313" key="2">
    <source>
        <dbReference type="EMBL" id="AUX41781.1"/>
    </source>
</evidence>
<name>A0A2L0ER44_SORCE</name>
<organism evidence="2 3">
    <name type="scientific">Sorangium cellulosum</name>
    <name type="common">Polyangium cellulosum</name>
    <dbReference type="NCBI Taxonomy" id="56"/>
    <lineage>
        <taxon>Bacteria</taxon>
        <taxon>Pseudomonadati</taxon>
        <taxon>Myxococcota</taxon>
        <taxon>Polyangia</taxon>
        <taxon>Polyangiales</taxon>
        <taxon>Polyangiaceae</taxon>
        <taxon>Sorangium</taxon>
    </lineage>
</organism>
<keyword evidence="2" id="KW-0378">Hydrolase</keyword>
<proteinExistence type="predicted"/>
<dbReference type="Pfam" id="PF00293">
    <property type="entry name" value="NUDIX"/>
    <property type="match status" value="1"/>
</dbReference>
<evidence type="ECO:0000313" key="3">
    <source>
        <dbReference type="Proteomes" id="UP000238348"/>
    </source>
</evidence>
<dbReference type="SUPFAM" id="SSF55811">
    <property type="entry name" value="Nudix"/>
    <property type="match status" value="1"/>
</dbReference>
<protein>
    <submittedName>
        <fullName evidence="2">NUDIX hydrolase</fullName>
    </submittedName>
</protein>
<accession>A0A2L0ER44</accession>
<dbReference type="InterPro" id="IPR000086">
    <property type="entry name" value="NUDIX_hydrolase_dom"/>
</dbReference>
<dbReference type="PANTHER" id="PTHR10885">
    <property type="entry name" value="ISOPENTENYL-DIPHOSPHATE DELTA-ISOMERASE"/>
    <property type="match status" value="1"/>
</dbReference>
<dbReference type="InterPro" id="IPR015797">
    <property type="entry name" value="NUDIX_hydrolase-like_dom_sf"/>
</dbReference>
<dbReference type="PANTHER" id="PTHR10885:SF20">
    <property type="entry name" value="NUDIX HYDROLASE DOMAIN-CONTAINING PROTEIN"/>
    <property type="match status" value="1"/>
</dbReference>
<feature type="domain" description="Nudix hydrolase" evidence="1">
    <location>
        <begin position="34"/>
        <end position="180"/>
    </location>
</feature>
<dbReference type="GO" id="GO:0004452">
    <property type="term" value="F:isopentenyl-diphosphate delta-isomerase activity"/>
    <property type="evidence" value="ECO:0007669"/>
    <property type="project" value="TreeGrafter"/>
</dbReference>
<dbReference type="Gene3D" id="3.90.79.10">
    <property type="entry name" value="Nucleoside Triphosphate Pyrophosphohydrolase"/>
    <property type="match status" value="1"/>
</dbReference>
<sequence length="231" mass="25782">MAAQDEDELFDVFDRTGRPLGVRKARRLVHRDGDWHRSVHVWVLLAREPEGRRSDAEPWVLFQQRSPEKDTWPGAFDVAVTGHYRAGEDLAEALREAEEEIGLPLSPGDVIRLGTRRRRDEHAPPIVDCELQDVLLATTRRALAAFRPCPDELAALLSLPLGAALRLARGEVPSVSGLIRRAAHASGAVEIAPHEVRLEDFVAARDGYYERALETIRRRLSGEAPALWTLG</sequence>